<protein>
    <submittedName>
        <fullName evidence="1">Uncharacterized protein</fullName>
    </submittedName>
</protein>
<evidence type="ECO:0000313" key="1">
    <source>
        <dbReference type="EMBL" id="CAK9188512.1"/>
    </source>
</evidence>
<evidence type="ECO:0000313" key="2">
    <source>
        <dbReference type="Proteomes" id="UP001642360"/>
    </source>
</evidence>
<proteinExistence type="predicted"/>
<keyword evidence="2" id="KW-1185">Reference proteome</keyword>
<sequence>MNTDDDRIMAQGLGDANELLGSTNTLEGVRKAMRSSGFGLGDAHSAKKVVAEGANFVGNAPGCWGVRGATDGKPGGADSGLDSLKDDDDAHMGGVVELGGGIIELGEGASVVRGLCGELTSNAHVASIHGYEYGGNAITGRSLCEIGCDFGGGRSDNASTQALGYASG</sequence>
<reference evidence="1 2" key="1">
    <citation type="submission" date="2024-02" db="EMBL/GenBank/DDBJ databases">
        <authorList>
            <person name="Vignale AGUSTIN F."/>
            <person name="Sosa J E."/>
            <person name="Modenutti C."/>
        </authorList>
    </citation>
    <scope>NUCLEOTIDE SEQUENCE [LARGE SCALE GENOMIC DNA]</scope>
</reference>
<accession>A0ABC8V6S6</accession>
<name>A0ABC8V6S6_9AQUA</name>
<comment type="caution">
    <text evidence="1">The sequence shown here is derived from an EMBL/GenBank/DDBJ whole genome shotgun (WGS) entry which is preliminary data.</text>
</comment>
<dbReference type="EMBL" id="CAUOFW020010501">
    <property type="protein sequence ID" value="CAK9188512.1"/>
    <property type="molecule type" value="Genomic_DNA"/>
</dbReference>
<organism evidence="1 2">
    <name type="scientific">Ilex paraguariensis</name>
    <name type="common">yerba mate</name>
    <dbReference type="NCBI Taxonomy" id="185542"/>
    <lineage>
        <taxon>Eukaryota</taxon>
        <taxon>Viridiplantae</taxon>
        <taxon>Streptophyta</taxon>
        <taxon>Embryophyta</taxon>
        <taxon>Tracheophyta</taxon>
        <taxon>Spermatophyta</taxon>
        <taxon>Magnoliopsida</taxon>
        <taxon>eudicotyledons</taxon>
        <taxon>Gunneridae</taxon>
        <taxon>Pentapetalae</taxon>
        <taxon>asterids</taxon>
        <taxon>campanulids</taxon>
        <taxon>Aquifoliales</taxon>
        <taxon>Aquifoliaceae</taxon>
        <taxon>Ilex</taxon>
    </lineage>
</organism>
<gene>
    <name evidence="1" type="ORF">ILEXP_LOCUS59194</name>
</gene>
<dbReference type="AlphaFoldDB" id="A0ABC8V6S6"/>
<dbReference type="Proteomes" id="UP001642360">
    <property type="component" value="Unassembled WGS sequence"/>
</dbReference>